<accession>A0A918XHB0</accession>
<protein>
    <submittedName>
        <fullName evidence="1">Uncharacterized protein</fullName>
    </submittedName>
</protein>
<evidence type="ECO:0000313" key="2">
    <source>
        <dbReference type="Proteomes" id="UP000654947"/>
    </source>
</evidence>
<dbReference type="RefSeq" id="WP_193518331.1">
    <property type="nucleotide sequence ID" value="NZ_BMXL01000022.1"/>
</dbReference>
<reference evidence="1 2" key="1">
    <citation type="journal article" date="2014" name="Int. J. Syst. Evol. Microbiol.">
        <title>Complete genome sequence of Corynebacterium casei LMG S-19264T (=DSM 44701T), isolated from a smear-ripened cheese.</title>
        <authorList>
            <consortium name="US DOE Joint Genome Institute (JGI-PGF)"/>
            <person name="Walter F."/>
            <person name="Albersmeier A."/>
            <person name="Kalinowski J."/>
            <person name="Ruckert C."/>
        </authorList>
    </citation>
    <scope>NUCLEOTIDE SEQUENCE [LARGE SCALE GENOMIC DNA]</scope>
    <source>
        <strain evidence="1 2">KCTC 19473</strain>
    </source>
</reference>
<comment type="caution">
    <text evidence="1">The sequence shown here is derived from an EMBL/GenBank/DDBJ whole genome shotgun (WGS) entry which is preliminary data.</text>
</comment>
<dbReference type="EMBL" id="BMXL01000022">
    <property type="protein sequence ID" value="GHD31746.1"/>
    <property type="molecule type" value="Genomic_DNA"/>
</dbReference>
<evidence type="ECO:0000313" key="1">
    <source>
        <dbReference type="EMBL" id="GHD31746.1"/>
    </source>
</evidence>
<organism evidence="1 2">
    <name type="scientific">Nocardiopsis kunsanensis</name>
    <dbReference type="NCBI Taxonomy" id="141693"/>
    <lineage>
        <taxon>Bacteria</taxon>
        <taxon>Bacillati</taxon>
        <taxon>Actinomycetota</taxon>
        <taxon>Actinomycetes</taxon>
        <taxon>Streptosporangiales</taxon>
        <taxon>Nocardiopsidaceae</taxon>
        <taxon>Nocardiopsis</taxon>
    </lineage>
</organism>
<gene>
    <name evidence="1" type="ORF">GCM10007147_34670</name>
</gene>
<sequence length="145" mass="16533">MGHRHPSKLRTTEVSHARARWLLRAELAGCQECRCEGDGEAMDDLVPDGMFDSLITGFVLARVPQWRSPGRTPRYPANVYRIAPIDERDFWRVPTQHCMRVCTVESARATSVDTLPALRELRLMPREDRSLVLDDIIDGLSEDET</sequence>
<proteinExistence type="predicted"/>
<keyword evidence="2" id="KW-1185">Reference proteome</keyword>
<name>A0A918XHB0_9ACTN</name>
<dbReference type="AlphaFoldDB" id="A0A918XHB0"/>
<dbReference type="Proteomes" id="UP000654947">
    <property type="component" value="Unassembled WGS sequence"/>
</dbReference>